<dbReference type="PANTHER" id="PTHR43311:SF2">
    <property type="entry name" value="GLUTAMATE--TRNA LIGASE, MITOCHONDRIAL-RELATED"/>
    <property type="match status" value="1"/>
</dbReference>
<protein>
    <recommendedName>
        <fullName evidence="10">Glutamate--tRNA ligase, mitochondrial</fullName>
        <ecNumber evidence="3">6.1.1.17</ecNumber>
    </recommendedName>
    <alternativeName>
        <fullName evidence="9">Glutamyl-tRNA synthetase</fullName>
    </alternativeName>
</protein>
<dbReference type="PRINTS" id="PR00987">
    <property type="entry name" value="TRNASYNTHGLU"/>
</dbReference>
<dbReference type="InterPro" id="IPR014729">
    <property type="entry name" value="Rossmann-like_a/b/a_fold"/>
</dbReference>
<dbReference type="NCBIfam" id="TIGR00464">
    <property type="entry name" value="gltX_bact"/>
    <property type="match status" value="1"/>
</dbReference>
<evidence type="ECO:0000256" key="9">
    <source>
        <dbReference type="ARBA" id="ARBA00030865"/>
    </source>
</evidence>
<keyword evidence="15" id="KW-1185">Reference proteome</keyword>
<dbReference type="Gene3D" id="1.10.10.350">
    <property type="match status" value="1"/>
</dbReference>
<gene>
    <name evidence="14" type="primary">MSE1</name>
    <name evidence="14" type="ORF">MCUN1_000135</name>
</gene>
<feature type="domain" description="Glutamyl/glutaminyl-tRNA synthetase class Ib catalytic" evidence="12">
    <location>
        <begin position="17"/>
        <end position="327"/>
    </location>
</feature>
<evidence type="ECO:0000256" key="4">
    <source>
        <dbReference type="ARBA" id="ARBA00022598"/>
    </source>
</evidence>
<dbReference type="GO" id="GO:0004818">
    <property type="term" value="F:glutamate-tRNA ligase activity"/>
    <property type="evidence" value="ECO:0007669"/>
    <property type="project" value="UniProtKB-EC"/>
</dbReference>
<dbReference type="Pfam" id="PF00749">
    <property type="entry name" value="tRNA-synt_1c"/>
    <property type="match status" value="1"/>
</dbReference>
<comment type="similarity">
    <text evidence="2">Belongs to the class-I aminoacyl-tRNA synthetase family. Glutamate--tRNA ligase type 1 subfamily.</text>
</comment>
<dbReference type="Gene3D" id="3.40.50.620">
    <property type="entry name" value="HUPs"/>
    <property type="match status" value="1"/>
</dbReference>
<dbReference type="SUPFAM" id="SSF52374">
    <property type="entry name" value="Nucleotidylyl transferase"/>
    <property type="match status" value="1"/>
</dbReference>
<evidence type="ECO:0000256" key="10">
    <source>
        <dbReference type="ARBA" id="ARBA00072917"/>
    </source>
</evidence>
<evidence type="ECO:0000256" key="6">
    <source>
        <dbReference type="ARBA" id="ARBA00022840"/>
    </source>
</evidence>
<proteinExistence type="inferred from homology"/>
<dbReference type="GO" id="GO:0006424">
    <property type="term" value="P:glutamyl-tRNA aminoacylation"/>
    <property type="evidence" value="ECO:0007669"/>
    <property type="project" value="InterPro"/>
</dbReference>
<name>A0AAF0EUR1_9BASI</name>
<dbReference type="InterPro" id="IPR049940">
    <property type="entry name" value="GluQ/Sye"/>
</dbReference>
<dbReference type="EC" id="6.1.1.17" evidence="3"/>
<evidence type="ECO:0000313" key="14">
    <source>
        <dbReference type="EMBL" id="WFD33322.1"/>
    </source>
</evidence>
<sequence length="496" mass="55245">MLARLSRGIATSARSPVRVRFAPSPTGQLHVGGLRTALFNYLFMRRNGGSFILRIEDTDRSRFVPGATEKLEAALKWAGIVPTEGPDSGPYGPYRQSERLDLYTMWAERLVKQGLAYRDFRPPTAETDARTSALLKEAYLPPSEDEAQELIARGERHVVRLKMDPRRTYKFDDLVYGHMEITDSAGMDDPIILKSDGWPTYHLASVVDDSAMKITHVLRGEEWLPSMPKHLALYEALGVAPPQFAHLPLLINPDGTKLSKRSGDVTVEEYRTKGFEPEALVNLVALTGYNYKDSEHESDVRSMDQLAEAFDIARISHSRATLPMAKLPFLNRHHLADKMADPDTRAEIIERLRAALDAAGMPVASDEQLLGAAQLAQQRTDTLEAIPLSAPYLFVEPDWRSAEAAKFIKNVPRETLTAVLTETHQWLGENWSSDIAHGLHELLVRLGDQVQGGRVAAQKSLRYALTASRAGPPVGDIVQFLGKERSMQRIHSVLNS</sequence>
<evidence type="ECO:0000256" key="2">
    <source>
        <dbReference type="ARBA" id="ARBA00007894"/>
    </source>
</evidence>
<dbReference type="InterPro" id="IPR020058">
    <property type="entry name" value="Glu/Gln-tRNA-synth_Ib_cat-dom"/>
</dbReference>
<dbReference type="AlphaFoldDB" id="A0AAF0EUR1"/>
<accession>A0AAF0EUR1</accession>
<evidence type="ECO:0000256" key="11">
    <source>
        <dbReference type="RuleBase" id="RU363037"/>
    </source>
</evidence>
<dbReference type="GO" id="GO:0008270">
    <property type="term" value="F:zinc ion binding"/>
    <property type="evidence" value="ECO:0007669"/>
    <property type="project" value="InterPro"/>
</dbReference>
<evidence type="ECO:0000259" key="12">
    <source>
        <dbReference type="Pfam" id="PF00749"/>
    </source>
</evidence>
<evidence type="ECO:0000313" key="15">
    <source>
        <dbReference type="Proteomes" id="UP001219933"/>
    </source>
</evidence>
<dbReference type="FunFam" id="3.40.50.620:FF:000045">
    <property type="entry name" value="Glutamate--tRNA ligase, mitochondrial"/>
    <property type="match status" value="1"/>
</dbReference>
<dbReference type="InterPro" id="IPR000924">
    <property type="entry name" value="Glu/Gln-tRNA-synth"/>
</dbReference>
<evidence type="ECO:0000256" key="7">
    <source>
        <dbReference type="ARBA" id="ARBA00022917"/>
    </source>
</evidence>
<keyword evidence="8 11" id="KW-0030">Aminoacyl-tRNA synthetase</keyword>
<dbReference type="PANTHER" id="PTHR43311">
    <property type="entry name" value="GLUTAMATE--TRNA LIGASE"/>
    <property type="match status" value="1"/>
</dbReference>
<dbReference type="InterPro" id="IPR033910">
    <property type="entry name" value="GluRS_core"/>
</dbReference>
<evidence type="ECO:0000256" key="1">
    <source>
        <dbReference type="ARBA" id="ARBA00004173"/>
    </source>
</evidence>
<dbReference type="Pfam" id="PF19269">
    <property type="entry name" value="Anticodon_2"/>
    <property type="match status" value="1"/>
</dbReference>
<feature type="domain" description="Aminoacyl-tRNA synthetase class I anticodon-binding" evidence="13">
    <location>
        <begin position="350"/>
        <end position="493"/>
    </location>
</feature>
<dbReference type="InterPro" id="IPR008925">
    <property type="entry name" value="aa_tRNA-synth_I_cd-bd_sf"/>
</dbReference>
<evidence type="ECO:0000259" key="13">
    <source>
        <dbReference type="Pfam" id="PF19269"/>
    </source>
</evidence>
<evidence type="ECO:0000256" key="5">
    <source>
        <dbReference type="ARBA" id="ARBA00022741"/>
    </source>
</evidence>
<dbReference type="GO" id="GO:0000049">
    <property type="term" value="F:tRNA binding"/>
    <property type="evidence" value="ECO:0007669"/>
    <property type="project" value="InterPro"/>
</dbReference>
<dbReference type="InterPro" id="IPR020751">
    <property type="entry name" value="aa-tRNA-synth_I_codon-bd_sub2"/>
</dbReference>
<dbReference type="InterPro" id="IPR001412">
    <property type="entry name" value="aa-tRNA-synth_I_CS"/>
</dbReference>
<dbReference type="SUPFAM" id="SSF48163">
    <property type="entry name" value="An anticodon-binding domain of class I aminoacyl-tRNA synthetases"/>
    <property type="match status" value="1"/>
</dbReference>
<organism evidence="14 15">
    <name type="scientific">Malassezia cuniculi</name>
    <dbReference type="NCBI Taxonomy" id="948313"/>
    <lineage>
        <taxon>Eukaryota</taxon>
        <taxon>Fungi</taxon>
        <taxon>Dikarya</taxon>
        <taxon>Basidiomycota</taxon>
        <taxon>Ustilaginomycotina</taxon>
        <taxon>Malasseziomycetes</taxon>
        <taxon>Malasseziales</taxon>
        <taxon>Malasseziaceae</taxon>
        <taxon>Malassezia</taxon>
    </lineage>
</organism>
<dbReference type="PROSITE" id="PS00178">
    <property type="entry name" value="AA_TRNA_LIGASE_I"/>
    <property type="match status" value="1"/>
</dbReference>
<keyword evidence="6 11" id="KW-0067">ATP-binding</keyword>
<dbReference type="Proteomes" id="UP001219933">
    <property type="component" value="Chromosome 1"/>
</dbReference>
<comment type="subcellular location">
    <subcellularLocation>
        <location evidence="1">Mitochondrion</location>
    </subcellularLocation>
</comment>
<dbReference type="InterPro" id="IPR045462">
    <property type="entry name" value="aa-tRNA-synth_I_cd-bd"/>
</dbReference>
<dbReference type="GO" id="GO:0005739">
    <property type="term" value="C:mitochondrion"/>
    <property type="evidence" value="ECO:0007669"/>
    <property type="project" value="UniProtKB-SubCell"/>
</dbReference>
<dbReference type="CDD" id="cd00808">
    <property type="entry name" value="GluRS_core"/>
    <property type="match status" value="1"/>
</dbReference>
<dbReference type="HAMAP" id="MF_00022">
    <property type="entry name" value="Glu_tRNA_synth_type1"/>
    <property type="match status" value="1"/>
</dbReference>
<dbReference type="GO" id="GO:0005524">
    <property type="term" value="F:ATP binding"/>
    <property type="evidence" value="ECO:0007669"/>
    <property type="project" value="UniProtKB-KW"/>
</dbReference>
<keyword evidence="5 11" id="KW-0547">Nucleotide-binding</keyword>
<dbReference type="InterPro" id="IPR004527">
    <property type="entry name" value="Glu-tRNA-ligase_bac/mito"/>
</dbReference>
<evidence type="ECO:0000256" key="8">
    <source>
        <dbReference type="ARBA" id="ARBA00023146"/>
    </source>
</evidence>
<reference evidence="14" key="1">
    <citation type="submission" date="2023-03" db="EMBL/GenBank/DDBJ databases">
        <title>Mating type loci evolution in Malassezia.</title>
        <authorList>
            <person name="Coelho M.A."/>
        </authorList>
    </citation>
    <scope>NUCLEOTIDE SEQUENCE</scope>
    <source>
        <strain evidence="14">CBS 11721</strain>
    </source>
</reference>
<evidence type="ECO:0000256" key="3">
    <source>
        <dbReference type="ARBA" id="ARBA00012835"/>
    </source>
</evidence>
<keyword evidence="4 11" id="KW-0436">Ligase</keyword>
<keyword evidence="7 11" id="KW-0648">Protein biosynthesis</keyword>
<dbReference type="EMBL" id="CP119877">
    <property type="protein sequence ID" value="WFD33322.1"/>
    <property type="molecule type" value="Genomic_DNA"/>
</dbReference>